<dbReference type="Gene3D" id="3.40.50.150">
    <property type="entry name" value="Vaccinia Virus protein VP39"/>
    <property type="match status" value="1"/>
</dbReference>
<dbReference type="CDD" id="cd02440">
    <property type="entry name" value="AdoMet_MTases"/>
    <property type="match status" value="1"/>
</dbReference>
<dbReference type="EMBL" id="JAKJXO020000008">
    <property type="protein sequence ID" value="KAL1601490.1"/>
    <property type="molecule type" value="Genomic_DNA"/>
</dbReference>
<dbReference type="Pfam" id="PF13489">
    <property type="entry name" value="Methyltransf_23"/>
    <property type="match status" value="1"/>
</dbReference>
<dbReference type="Proteomes" id="UP001521785">
    <property type="component" value="Unassembled WGS sequence"/>
</dbReference>
<dbReference type="PANTHER" id="PTHR45036">
    <property type="entry name" value="METHYLTRANSFERASE LIKE 7B"/>
    <property type="match status" value="1"/>
</dbReference>
<proteinExistence type="predicted"/>
<name>A0ABR3RAM2_9PLEO</name>
<evidence type="ECO:0000313" key="2">
    <source>
        <dbReference type="Proteomes" id="UP001521785"/>
    </source>
</evidence>
<protein>
    <recommendedName>
        <fullName evidence="3">Methyltransferase domain-containing protein</fullName>
    </recommendedName>
</protein>
<dbReference type="SUPFAM" id="SSF53335">
    <property type="entry name" value="S-adenosyl-L-methionine-dependent methyltransferases"/>
    <property type="match status" value="1"/>
</dbReference>
<dbReference type="InterPro" id="IPR029063">
    <property type="entry name" value="SAM-dependent_MTases_sf"/>
</dbReference>
<evidence type="ECO:0008006" key="3">
    <source>
        <dbReference type="Google" id="ProtNLM"/>
    </source>
</evidence>
<organism evidence="1 2">
    <name type="scientific">Paraconiothyrium brasiliense</name>
    <dbReference type="NCBI Taxonomy" id="300254"/>
    <lineage>
        <taxon>Eukaryota</taxon>
        <taxon>Fungi</taxon>
        <taxon>Dikarya</taxon>
        <taxon>Ascomycota</taxon>
        <taxon>Pezizomycotina</taxon>
        <taxon>Dothideomycetes</taxon>
        <taxon>Pleosporomycetidae</taxon>
        <taxon>Pleosporales</taxon>
        <taxon>Massarineae</taxon>
        <taxon>Didymosphaeriaceae</taxon>
        <taxon>Paraconiothyrium</taxon>
    </lineage>
</organism>
<gene>
    <name evidence="1" type="ORF">SLS60_006405</name>
</gene>
<evidence type="ECO:0000313" key="1">
    <source>
        <dbReference type="EMBL" id="KAL1601490.1"/>
    </source>
</evidence>
<reference evidence="1 2" key="1">
    <citation type="submission" date="2024-02" db="EMBL/GenBank/DDBJ databases">
        <title>De novo assembly and annotation of 12 fungi associated with fruit tree decline syndrome in Ontario, Canada.</title>
        <authorList>
            <person name="Sulman M."/>
            <person name="Ellouze W."/>
            <person name="Ilyukhin E."/>
        </authorList>
    </citation>
    <scope>NUCLEOTIDE SEQUENCE [LARGE SCALE GENOMIC DNA]</scope>
    <source>
        <strain evidence="1 2">M42-189</strain>
    </source>
</reference>
<dbReference type="PANTHER" id="PTHR45036:SF1">
    <property type="entry name" value="METHYLTRANSFERASE LIKE 7A"/>
    <property type="match status" value="1"/>
</dbReference>
<dbReference type="InterPro" id="IPR052356">
    <property type="entry name" value="Thiol_S-MT"/>
</dbReference>
<keyword evidence="2" id="KW-1185">Reference proteome</keyword>
<accession>A0ABR3RAM2</accession>
<comment type="caution">
    <text evidence="1">The sequence shown here is derived from an EMBL/GenBank/DDBJ whole genome shotgun (WGS) entry which is preliminary data.</text>
</comment>
<sequence>MAAGEYGILFSWSKLQDAWFSAFWLWFGPQLRAGNGDRITALLEGRMKDAQITDKPVAHPVGGVILDIGPGRGYWIDLYDKAKVPIDKHGASPRGVGGGIKKVYGVEPNPDSHAALSKRVQEIGLDGVYEVLPVGIEEVNKVNVGGRTIEKGSVDCIVSILCLCSIPEPEKNISELYGYLKEGGSWYLYEHVRSRDGVFMKLYQGTNRCE</sequence>